<evidence type="ECO:0000313" key="2">
    <source>
        <dbReference type="EMBL" id="UEM08387.1"/>
    </source>
</evidence>
<sequence>MAGVQYFVTRYKGQWAVSLKDVYSGPYATEQEAIGVAVESAHEQGQAGNDAQVLVQGHDNRFRSEWVYGCDPYPPG</sequence>
<dbReference type="InterPro" id="IPR018691">
    <property type="entry name" value="DUF2188"/>
</dbReference>
<protein>
    <submittedName>
        <fullName evidence="1">DUF2188 domain-containing protein</fullName>
    </submittedName>
</protein>
<gene>
    <name evidence="2" type="ORF">J4G43_026660</name>
    <name evidence="1" type="ORF">J4G43_28655</name>
</gene>
<accession>A0A939S5T7</accession>
<dbReference type="EMBL" id="CP086136">
    <property type="protein sequence ID" value="UEM08387.1"/>
    <property type="molecule type" value="Genomic_DNA"/>
</dbReference>
<proteinExistence type="predicted"/>
<reference evidence="2 3" key="2">
    <citation type="journal article" date="2022" name="Int. J. Syst. Evol. Microbiol.">
        <title>Strains of Bradyrhizobium barranii sp. nov. associated with legumes native to Canada are symbionts of soybeans and belong to different subspecies (subsp. barranii subsp. nov. and subsp. apii subsp. nov.) and symbiovars (sv. glycinearum and sv. septentrionale).</title>
        <authorList>
            <person name="Bromfield E.S.P."/>
            <person name="Cloutier S."/>
            <person name="Wasai-Hara S."/>
            <person name="Minamisawa K."/>
        </authorList>
    </citation>
    <scope>NUCLEOTIDE SEQUENCE [LARGE SCALE GENOMIC DNA]</scope>
    <source>
        <strain evidence="2 3">144S4</strain>
    </source>
</reference>
<dbReference type="AlphaFoldDB" id="A0A939S5T7"/>
<organism evidence="1">
    <name type="scientific">Bradyrhizobium barranii subsp. barranii</name>
    <dbReference type="NCBI Taxonomy" id="2823807"/>
    <lineage>
        <taxon>Bacteria</taxon>
        <taxon>Pseudomonadati</taxon>
        <taxon>Pseudomonadota</taxon>
        <taxon>Alphaproteobacteria</taxon>
        <taxon>Hyphomicrobiales</taxon>
        <taxon>Nitrobacteraceae</taxon>
        <taxon>Bradyrhizobium</taxon>
        <taxon>Bradyrhizobium barranii</taxon>
    </lineage>
</organism>
<evidence type="ECO:0000313" key="3">
    <source>
        <dbReference type="Proteomes" id="UP000664702"/>
    </source>
</evidence>
<dbReference type="KEGG" id="bban:J4G43_026660"/>
<dbReference type="Proteomes" id="UP000664702">
    <property type="component" value="Chromosome"/>
</dbReference>
<name>A0A939S5T7_9BRAD</name>
<dbReference type="Pfam" id="PF09954">
    <property type="entry name" value="DUF2188"/>
    <property type="match status" value="1"/>
</dbReference>
<dbReference type="EMBL" id="JAGEMI010000001">
    <property type="protein sequence ID" value="MBO1864746.1"/>
    <property type="molecule type" value="Genomic_DNA"/>
</dbReference>
<reference evidence="1" key="1">
    <citation type="submission" date="2021-03" db="EMBL/GenBank/DDBJ databases">
        <title>Whole Genome Sequence of Bradyrhizobium sp. Strain 144S4.</title>
        <authorList>
            <person name="Bromfield E.S.P."/>
            <person name="Cloutier S."/>
        </authorList>
    </citation>
    <scope>NUCLEOTIDE SEQUENCE [LARGE SCALE GENOMIC DNA]</scope>
    <source>
        <strain evidence="1">144S4</strain>
    </source>
</reference>
<evidence type="ECO:0000313" key="1">
    <source>
        <dbReference type="EMBL" id="MBO1864746.1"/>
    </source>
</evidence>